<dbReference type="EMBL" id="JAACJO010000003">
    <property type="protein sequence ID" value="KAF5361000.1"/>
    <property type="molecule type" value="Genomic_DNA"/>
</dbReference>
<dbReference type="InterPro" id="IPR032675">
    <property type="entry name" value="LRR_dom_sf"/>
</dbReference>
<feature type="domain" description="F-box" evidence="1">
    <location>
        <begin position="1"/>
        <end position="48"/>
    </location>
</feature>
<keyword evidence="3" id="KW-1185">Reference proteome</keyword>
<sequence>MLLDRLPNELLNKIIVLARVDNKKGIRDLRLVSKRFNELVSPILFAKLRLYHAPADPAGGRFASMRTVLTAGRPSIGPHVKTLDFHIHTGFSESTLDLGPWFDFFHVFISGMTNVSSVKCVHIILAGCIIGVGLTAPKHPNSWCLALAREDPHSGNRYPPRGIEKLAETLSRLPCLRELSLQLDGTGEYLEDDLPLETFASLTTFNVRWDCEIRPHTRIVTQLSGILSRSPRLESFSFVVLRALYKSENFGSPITLDELFEGTLSSHVRMRLQSLETRGVVVSEEGFRRHMQHFGCLERLRIRFDPSPSAAANIGSVFQALSSKRIFLKNIHIDVIHHPLVFDYLSSYSGIELLALKPGHSQDNSRLLVDRFYSSVLPCHSGSLRSLRLGGNLKTVWSQALPMHHLMQISKCKLLEYICCWLWLEPEDVTAKNSEVLVSPSLAQRRWTRLTKAETVVGGLFAASKLAKIQVSARLPEAQRL</sequence>
<dbReference type="PROSITE" id="PS50181">
    <property type="entry name" value="FBOX"/>
    <property type="match status" value="1"/>
</dbReference>
<dbReference type="OrthoDB" id="3037179at2759"/>
<gene>
    <name evidence="2" type="ORF">D9756_004607</name>
</gene>
<comment type="caution">
    <text evidence="2">The sequence shown here is derived from an EMBL/GenBank/DDBJ whole genome shotgun (WGS) entry which is preliminary data.</text>
</comment>
<proteinExistence type="predicted"/>
<dbReference type="SUPFAM" id="SSF52047">
    <property type="entry name" value="RNI-like"/>
    <property type="match status" value="1"/>
</dbReference>
<evidence type="ECO:0000313" key="2">
    <source>
        <dbReference type="EMBL" id="KAF5361000.1"/>
    </source>
</evidence>
<reference evidence="2 3" key="1">
    <citation type="journal article" date="2020" name="ISME J.">
        <title>Uncovering the hidden diversity of litter-decomposition mechanisms in mushroom-forming fungi.</title>
        <authorList>
            <person name="Floudas D."/>
            <person name="Bentzer J."/>
            <person name="Ahren D."/>
            <person name="Johansson T."/>
            <person name="Persson P."/>
            <person name="Tunlid A."/>
        </authorList>
    </citation>
    <scope>NUCLEOTIDE SEQUENCE [LARGE SCALE GENOMIC DNA]</scope>
    <source>
        <strain evidence="2 3">CBS 146.42</strain>
    </source>
</reference>
<accession>A0A8H5GA10</accession>
<dbReference type="AlphaFoldDB" id="A0A8H5GA10"/>
<organism evidence="2 3">
    <name type="scientific">Leucocoprinus leucothites</name>
    <dbReference type="NCBI Taxonomy" id="201217"/>
    <lineage>
        <taxon>Eukaryota</taxon>
        <taxon>Fungi</taxon>
        <taxon>Dikarya</taxon>
        <taxon>Basidiomycota</taxon>
        <taxon>Agaricomycotina</taxon>
        <taxon>Agaricomycetes</taxon>
        <taxon>Agaricomycetidae</taxon>
        <taxon>Agaricales</taxon>
        <taxon>Agaricineae</taxon>
        <taxon>Agaricaceae</taxon>
        <taxon>Leucocoprinus</taxon>
    </lineage>
</organism>
<evidence type="ECO:0000313" key="3">
    <source>
        <dbReference type="Proteomes" id="UP000559027"/>
    </source>
</evidence>
<name>A0A8H5GA10_9AGAR</name>
<dbReference type="InterPro" id="IPR001810">
    <property type="entry name" value="F-box_dom"/>
</dbReference>
<evidence type="ECO:0000259" key="1">
    <source>
        <dbReference type="PROSITE" id="PS50181"/>
    </source>
</evidence>
<protein>
    <recommendedName>
        <fullName evidence="1">F-box domain-containing protein</fullName>
    </recommendedName>
</protein>
<dbReference type="Gene3D" id="3.80.10.10">
    <property type="entry name" value="Ribonuclease Inhibitor"/>
    <property type="match status" value="1"/>
</dbReference>
<dbReference type="Proteomes" id="UP000559027">
    <property type="component" value="Unassembled WGS sequence"/>
</dbReference>